<dbReference type="InterPro" id="IPR022551">
    <property type="entry name" value="BrxC"/>
</dbReference>
<evidence type="ECO:0000313" key="1">
    <source>
        <dbReference type="EMBL" id="CAH1207045.1"/>
    </source>
</evidence>
<reference evidence="1" key="1">
    <citation type="submission" date="2022-01" db="EMBL/GenBank/DDBJ databases">
        <authorList>
            <person name="Criscuolo A."/>
        </authorList>
    </citation>
    <scope>NUCLEOTIDE SEQUENCE</scope>
    <source>
        <strain evidence="1">CIP111893</strain>
    </source>
</reference>
<dbReference type="Gene3D" id="3.40.30.10">
    <property type="entry name" value="Glutaredoxin"/>
    <property type="match status" value="1"/>
</dbReference>
<keyword evidence="2" id="KW-1185">Reference proteome</keyword>
<accession>A0ABM9C9Z5</accession>
<evidence type="ECO:0008006" key="3">
    <source>
        <dbReference type="Google" id="ProtNLM"/>
    </source>
</evidence>
<evidence type="ECO:0000313" key="2">
    <source>
        <dbReference type="Proteomes" id="UP000838686"/>
    </source>
</evidence>
<organism evidence="1 2">
    <name type="scientific">Paenibacillus plantiphilus</name>
    <dbReference type="NCBI Taxonomy" id="2905650"/>
    <lineage>
        <taxon>Bacteria</taxon>
        <taxon>Bacillati</taxon>
        <taxon>Bacillota</taxon>
        <taxon>Bacilli</taxon>
        <taxon>Bacillales</taxon>
        <taxon>Paenibacillaceae</taxon>
        <taxon>Paenibacillus</taxon>
    </lineage>
</organism>
<gene>
    <name evidence="1" type="ORF">PAECIP111893_02680</name>
</gene>
<name>A0ABM9C9Z5_9BACL</name>
<protein>
    <recommendedName>
        <fullName evidence="3">Bacillithiol system protein YtxJ</fullName>
    </recommendedName>
</protein>
<dbReference type="NCBIfam" id="TIGR04019">
    <property type="entry name" value="B_thiol_YtxJ"/>
    <property type="match status" value="1"/>
</dbReference>
<comment type="caution">
    <text evidence="1">The sequence shown here is derived from an EMBL/GenBank/DDBJ whole genome shotgun (WGS) entry which is preliminary data.</text>
</comment>
<proteinExistence type="predicted"/>
<dbReference type="EMBL" id="CAKMMF010000013">
    <property type="protein sequence ID" value="CAH1207045.1"/>
    <property type="molecule type" value="Genomic_DNA"/>
</dbReference>
<dbReference type="Pfam" id="PF11009">
    <property type="entry name" value="BrxC"/>
    <property type="match status" value="1"/>
</dbReference>
<sequence>MLEMPSLTTVDQWMTALEATANRPLLIFKHSTRCPVSAGAYDELTGWLEDASRLRIDYAFVYVVEDRSVSDAIAGTLGLKHESPQAILIVNGKVMWDASHWSITYSTLDEHLGNYCEKLQ</sequence>
<dbReference type="Proteomes" id="UP000838686">
    <property type="component" value="Unassembled WGS sequence"/>
</dbReference>